<dbReference type="PANTHER" id="PTHR34700">
    <property type="entry name" value="POTASSIUM BINDING PROTEIN KBP"/>
    <property type="match status" value="1"/>
</dbReference>
<dbReference type="RefSeq" id="WP_344847796.1">
    <property type="nucleotide sequence ID" value="NZ_BAABDF010000007.1"/>
</dbReference>
<dbReference type="Pfam" id="PF01476">
    <property type="entry name" value="LysM"/>
    <property type="match status" value="1"/>
</dbReference>
<keyword evidence="2" id="KW-1133">Transmembrane helix</keyword>
<keyword evidence="2" id="KW-0472">Membrane</keyword>
<dbReference type="Gene3D" id="3.10.350.10">
    <property type="entry name" value="LysM domain"/>
    <property type="match status" value="1"/>
</dbReference>
<dbReference type="PROSITE" id="PS51782">
    <property type="entry name" value="LYSM"/>
    <property type="match status" value="1"/>
</dbReference>
<comment type="caution">
    <text evidence="4">The sequence shown here is derived from an EMBL/GenBank/DDBJ whole genome shotgun (WGS) entry which is preliminary data.</text>
</comment>
<dbReference type="SMART" id="SM00257">
    <property type="entry name" value="LysM"/>
    <property type="match status" value="1"/>
</dbReference>
<proteinExistence type="predicted"/>
<dbReference type="Proteomes" id="UP001399917">
    <property type="component" value="Unassembled WGS sequence"/>
</dbReference>
<keyword evidence="2" id="KW-0812">Transmembrane</keyword>
<evidence type="ECO:0000256" key="2">
    <source>
        <dbReference type="SAM" id="Phobius"/>
    </source>
</evidence>
<organism evidence="4 5">
    <name type="scientific">Celeribacter arenosi</name>
    <dbReference type="NCBI Taxonomy" id="792649"/>
    <lineage>
        <taxon>Bacteria</taxon>
        <taxon>Pseudomonadati</taxon>
        <taxon>Pseudomonadota</taxon>
        <taxon>Alphaproteobacteria</taxon>
        <taxon>Rhodobacterales</taxon>
        <taxon>Roseobacteraceae</taxon>
        <taxon>Celeribacter</taxon>
    </lineage>
</organism>
<dbReference type="CDD" id="cd00118">
    <property type="entry name" value="LysM"/>
    <property type="match status" value="1"/>
</dbReference>
<keyword evidence="5" id="KW-1185">Reference proteome</keyword>
<dbReference type="InterPro" id="IPR013783">
    <property type="entry name" value="Ig-like_fold"/>
</dbReference>
<accession>A0ABP7KH02</accession>
<dbReference type="PANTHER" id="PTHR34700:SF4">
    <property type="entry name" value="PHAGE-LIKE ELEMENT PBSX PROTEIN XKDP"/>
    <property type="match status" value="1"/>
</dbReference>
<dbReference type="InterPro" id="IPR052196">
    <property type="entry name" value="Bact_Kbp"/>
</dbReference>
<evidence type="ECO:0000313" key="4">
    <source>
        <dbReference type="EMBL" id="GAA3875321.1"/>
    </source>
</evidence>
<dbReference type="InterPro" id="IPR018392">
    <property type="entry name" value="LysM"/>
</dbReference>
<dbReference type="EMBL" id="BAABDF010000007">
    <property type="protein sequence ID" value="GAA3875321.1"/>
    <property type="molecule type" value="Genomic_DNA"/>
</dbReference>
<name>A0ABP7KH02_9RHOB</name>
<dbReference type="Gene3D" id="2.60.40.10">
    <property type="entry name" value="Immunoglobulins"/>
    <property type="match status" value="1"/>
</dbReference>
<protein>
    <recommendedName>
        <fullName evidence="3">LysM domain-containing protein</fullName>
    </recommendedName>
</protein>
<feature type="region of interest" description="Disordered" evidence="1">
    <location>
        <begin position="82"/>
        <end position="107"/>
    </location>
</feature>
<evidence type="ECO:0000313" key="5">
    <source>
        <dbReference type="Proteomes" id="UP001399917"/>
    </source>
</evidence>
<feature type="region of interest" description="Disordered" evidence="1">
    <location>
        <begin position="234"/>
        <end position="341"/>
    </location>
</feature>
<reference evidence="5" key="1">
    <citation type="journal article" date="2019" name="Int. J. Syst. Evol. Microbiol.">
        <title>The Global Catalogue of Microorganisms (GCM) 10K type strain sequencing project: providing services to taxonomists for standard genome sequencing and annotation.</title>
        <authorList>
            <consortium name="The Broad Institute Genomics Platform"/>
            <consortium name="The Broad Institute Genome Sequencing Center for Infectious Disease"/>
            <person name="Wu L."/>
            <person name="Ma J."/>
        </authorList>
    </citation>
    <scope>NUCLEOTIDE SEQUENCE [LARGE SCALE GENOMIC DNA]</scope>
    <source>
        <strain evidence="5">JCM 17190</strain>
    </source>
</reference>
<feature type="domain" description="LysM" evidence="3">
    <location>
        <begin position="505"/>
        <end position="554"/>
    </location>
</feature>
<evidence type="ECO:0000256" key="1">
    <source>
        <dbReference type="SAM" id="MobiDB-lite"/>
    </source>
</evidence>
<dbReference type="InterPro" id="IPR036779">
    <property type="entry name" value="LysM_dom_sf"/>
</dbReference>
<feature type="transmembrane region" description="Helical" evidence="2">
    <location>
        <begin position="7"/>
        <end position="31"/>
    </location>
</feature>
<feature type="compositionally biased region" description="Low complexity" evidence="1">
    <location>
        <begin position="94"/>
        <end position="107"/>
    </location>
</feature>
<sequence length="557" mass="57370">MAGKTGFSAPLAGGAAVVVSALIGGVLYVAYPDREGVDGRESAPVTQLADVPEAAAVETGAQAVEPQVAVTEEPAPVVTDVETAPENQEPTQSVEPAQEATTEAEAGMEAVTETVTAEITPAPISPSFDLVRVPRDGFATVAGQAAPGSTVSIRIDGEQVAEVDADDRGNFVALFEIPPSDAPREMTLLGQNGEITVAGSSSIIVAPAPRDVALAQPTPDAPATVDKERLAEEPAQAVADEAAPEMTETVDAEPVSPGSDTKPETTMVKAEESASQNAPKVTAAPDVSTGVVQTSANDTEIAALETPASDAREPGIEPDQTPTARVAQADETPPVSQPVSEPTVLLADDDGLRVLQSSGAPADIRIDAVTYDPSGAVFASGRGQPGMEVRLYLDNDPLVETVIDAAGQWRAELENVPAGIYSLRADQMDADGKVSARAQTPFKREDVAVLARIAGTAGAPEEPTQPETQEPATEAEAEVAASVTEANGQGAAPTVADDTPTKRVVSVTVQPGNTLWGIASGRYGNGLLYVRLFEANADQIRDPDLIYPGQVFVVPAE</sequence>
<gene>
    <name evidence="4" type="ORF">GCM10022404_26380</name>
</gene>
<evidence type="ECO:0000259" key="3">
    <source>
        <dbReference type="PROSITE" id="PS51782"/>
    </source>
</evidence>